<evidence type="ECO:0000313" key="5">
    <source>
        <dbReference type="Proteomes" id="UP000663829"/>
    </source>
</evidence>
<accession>A0A814H9Z1</accession>
<feature type="region of interest" description="Disordered" evidence="1">
    <location>
        <begin position="193"/>
        <end position="234"/>
    </location>
</feature>
<sequence>MVIDYNNMYISNVLSSTVRSMFDRICTSNAVIKSQQRNEPDLTLDEKYSLLNELYLSSPSKFLYRYGLYLNAEDLKSNFNETIVSASDESIQIYMQELLSTINKRKKVAANRRYVYMQQLLKQGVYFSDEEMKTREPLLFEQLIEHYSDKKSTRKPTSTTGVLSDFFMEHLESVHYNERVKQEKQQEYNLNGEYEQDSDNEQLENDDDDDEEESEMEDDSEPPPPKSKYSDEERELYRQEFLSIMKRKFLNGQDLNIDYSSIDNNQDYDEVEIYGQDEEEKYFDKENPYTYDEQLENGDEDFSSSRQS</sequence>
<dbReference type="OrthoDB" id="333176at2759"/>
<dbReference type="PANTHER" id="PTHR31840:SF1">
    <property type="entry name" value="COILED-COIL DOMAIN-CONTAINING PROTEIN 97"/>
    <property type="match status" value="1"/>
</dbReference>
<gene>
    <name evidence="3" type="ORF">GPM918_LOCUS14045</name>
    <name evidence="4" type="ORF">SRO942_LOCUS14045</name>
</gene>
<comment type="caution">
    <text evidence="3">The sequence shown here is derived from an EMBL/GenBank/DDBJ whole genome shotgun (WGS) entry which is preliminary data.</text>
</comment>
<name>A0A814H9Z1_9BILA</name>
<dbReference type="Proteomes" id="UP000681722">
    <property type="component" value="Unassembled WGS sequence"/>
</dbReference>
<dbReference type="EMBL" id="CAJOBC010003324">
    <property type="protein sequence ID" value="CAF3777912.1"/>
    <property type="molecule type" value="Genomic_DNA"/>
</dbReference>
<dbReference type="InterPro" id="IPR018613">
    <property type="entry name" value="Ccdc97-like"/>
</dbReference>
<dbReference type="EMBL" id="CAJNOQ010003324">
    <property type="protein sequence ID" value="CAF1006689.1"/>
    <property type="molecule type" value="Genomic_DNA"/>
</dbReference>
<dbReference type="PANTHER" id="PTHR31840">
    <property type="entry name" value="COILED-COIL DOMAIN-CONTAINING PROTEIN 97"/>
    <property type="match status" value="1"/>
</dbReference>
<feature type="compositionally biased region" description="Acidic residues" evidence="1">
    <location>
        <begin position="194"/>
        <end position="221"/>
    </location>
</feature>
<evidence type="ECO:0000313" key="4">
    <source>
        <dbReference type="EMBL" id="CAF3777912.1"/>
    </source>
</evidence>
<dbReference type="Pfam" id="PF09747">
    <property type="entry name" value="CCD97-like_C"/>
    <property type="match status" value="1"/>
</dbReference>
<proteinExistence type="predicted"/>
<organism evidence="3 5">
    <name type="scientific">Didymodactylos carnosus</name>
    <dbReference type="NCBI Taxonomy" id="1234261"/>
    <lineage>
        <taxon>Eukaryota</taxon>
        <taxon>Metazoa</taxon>
        <taxon>Spiralia</taxon>
        <taxon>Gnathifera</taxon>
        <taxon>Rotifera</taxon>
        <taxon>Eurotatoria</taxon>
        <taxon>Bdelloidea</taxon>
        <taxon>Philodinida</taxon>
        <taxon>Philodinidae</taxon>
        <taxon>Didymodactylos</taxon>
    </lineage>
</organism>
<dbReference type="InterPro" id="IPR040233">
    <property type="entry name" value="CCD97-like_C"/>
</dbReference>
<evidence type="ECO:0000259" key="2">
    <source>
        <dbReference type="Pfam" id="PF09747"/>
    </source>
</evidence>
<evidence type="ECO:0000313" key="3">
    <source>
        <dbReference type="EMBL" id="CAF1006689.1"/>
    </source>
</evidence>
<dbReference type="AlphaFoldDB" id="A0A814H9Z1"/>
<keyword evidence="5" id="KW-1185">Reference proteome</keyword>
<feature type="domain" description="CCD97-like C-terminal" evidence="2">
    <location>
        <begin position="111"/>
        <end position="286"/>
    </location>
</feature>
<dbReference type="Proteomes" id="UP000663829">
    <property type="component" value="Unassembled WGS sequence"/>
</dbReference>
<evidence type="ECO:0000256" key="1">
    <source>
        <dbReference type="SAM" id="MobiDB-lite"/>
    </source>
</evidence>
<reference evidence="3" key="1">
    <citation type="submission" date="2021-02" db="EMBL/GenBank/DDBJ databases">
        <authorList>
            <person name="Nowell W R."/>
        </authorList>
    </citation>
    <scope>NUCLEOTIDE SEQUENCE</scope>
</reference>
<protein>
    <recommendedName>
        <fullName evidence="2">CCD97-like C-terminal domain-containing protein</fullName>
    </recommendedName>
</protein>